<evidence type="ECO:0000313" key="1">
    <source>
        <dbReference type="EMBL" id="NKE71278.1"/>
    </source>
</evidence>
<dbReference type="InterPro" id="IPR014118">
    <property type="entry name" value="T4SS_TraV"/>
</dbReference>
<organism evidence="1 2">
    <name type="scientific">Candidatus Manganitrophus noduliformans</name>
    <dbReference type="NCBI Taxonomy" id="2606439"/>
    <lineage>
        <taxon>Bacteria</taxon>
        <taxon>Pseudomonadati</taxon>
        <taxon>Nitrospirota</taxon>
        <taxon>Nitrospiria</taxon>
        <taxon>Candidatus Troglogloeales</taxon>
        <taxon>Candidatus Manganitrophaceae</taxon>
        <taxon>Candidatus Manganitrophus</taxon>
    </lineage>
</organism>
<dbReference type="EMBL" id="VTOW01000002">
    <property type="protein sequence ID" value="NKE71278.1"/>
    <property type="molecule type" value="Genomic_DNA"/>
</dbReference>
<dbReference type="Pfam" id="PF09676">
    <property type="entry name" value="TraV"/>
    <property type="match status" value="1"/>
</dbReference>
<dbReference type="AlphaFoldDB" id="A0A7X6DQ10"/>
<sequence length="156" mass="17721">MRTITFILFLMMPAGCSVFNPYNGDFTCPKTFNGRCVSPKQAYRESVESTPGKEEEAIRPLKNLEKDFNMRGSVSETTYQNALFEKLTSLLKEPTTPMIAPPQIVRVLILPYEGEGAKLFMPRYVYVIIDEPKWVLGNKDLLNDIKSGRTEHLPAK</sequence>
<protein>
    <submittedName>
        <fullName evidence="1">TraV family lipoprotein</fullName>
    </submittedName>
</protein>
<name>A0A7X6DQ10_9BACT</name>
<dbReference type="Proteomes" id="UP000534783">
    <property type="component" value="Unassembled WGS sequence"/>
</dbReference>
<accession>A0A7X6DQ10</accession>
<keyword evidence="1" id="KW-0449">Lipoprotein</keyword>
<evidence type="ECO:0000313" key="2">
    <source>
        <dbReference type="Proteomes" id="UP000534783"/>
    </source>
</evidence>
<dbReference type="RefSeq" id="WP_168059769.1">
    <property type="nucleotide sequence ID" value="NZ_VTOW01000002.1"/>
</dbReference>
<comment type="caution">
    <text evidence="1">The sequence shown here is derived from an EMBL/GenBank/DDBJ whole genome shotgun (WGS) entry which is preliminary data.</text>
</comment>
<keyword evidence="2" id="KW-1185">Reference proteome</keyword>
<gene>
    <name evidence="1" type="ORF">MNODULE_11070</name>
</gene>
<proteinExistence type="predicted"/>
<reference evidence="1 2" key="1">
    <citation type="journal article" date="2020" name="Nature">
        <title>Bacterial chemolithoautotrophy via manganese oxidation.</title>
        <authorList>
            <person name="Yu H."/>
            <person name="Leadbetter J.R."/>
        </authorList>
    </citation>
    <scope>NUCLEOTIDE SEQUENCE [LARGE SCALE GENOMIC DNA]</scope>
    <source>
        <strain evidence="1 2">Mn-1</strain>
    </source>
</reference>